<feature type="transmembrane region" description="Helical" evidence="7">
    <location>
        <begin position="87"/>
        <end position="111"/>
    </location>
</feature>
<dbReference type="PANTHER" id="PTHR10332:SF80">
    <property type="entry name" value="EQUILIBRATIVE NUCLEOSIDE TRANSPORTER 2, ISOFORM A"/>
    <property type="match status" value="1"/>
</dbReference>
<dbReference type="PRINTS" id="PR01130">
    <property type="entry name" value="DERENTRNSPRT"/>
</dbReference>
<feature type="transmembrane region" description="Helical" evidence="7">
    <location>
        <begin position="444"/>
        <end position="466"/>
    </location>
</feature>
<evidence type="ECO:0000256" key="2">
    <source>
        <dbReference type="ARBA" id="ARBA00007965"/>
    </source>
</evidence>
<protein>
    <submittedName>
        <fullName evidence="8">Uncharacterized protein</fullName>
    </submittedName>
</protein>
<evidence type="ECO:0000256" key="7">
    <source>
        <dbReference type="SAM" id="Phobius"/>
    </source>
</evidence>
<reference evidence="8" key="1">
    <citation type="submission" date="2022-01" db="EMBL/GenBank/DDBJ databases">
        <authorList>
            <person name="King R."/>
        </authorList>
    </citation>
    <scope>NUCLEOTIDE SEQUENCE</scope>
</reference>
<dbReference type="Proteomes" id="UP001153712">
    <property type="component" value="Chromosome 4"/>
</dbReference>
<gene>
    <name evidence="8" type="ORF">PHYEVI_LOCUS7979</name>
</gene>
<dbReference type="GO" id="GO:0005337">
    <property type="term" value="F:nucleoside transmembrane transporter activity"/>
    <property type="evidence" value="ECO:0007669"/>
    <property type="project" value="InterPro"/>
</dbReference>
<feature type="transmembrane region" description="Helical" evidence="7">
    <location>
        <begin position="341"/>
        <end position="361"/>
    </location>
</feature>
<dbReference type="GO" id="GO:0005886">
    <property type="term" value="C:plasma membrane"/>
    <property type="evidence" value="ECO:0007669"/>
    <property type="project" value="TreeGrafter"/>
</dbReference>
<feature type="transmembrane region" description="Helical" evidence="7">
    <location>
        <begin position="402"/>
        <end position="423"/>
    </location>
</feature>
<evidence type="ECO:0000313" key="8">
    <source>
        <dbReference type="EMBL" id="CAG9861644.1"/>
    </source>
</evidence>
<comment type="subcellular location">
    <subcellularLocation>
        <location evidence="1">Membrane</location>
        <topology evidence="1">Multi-pass membrane protein</topology>
    </subcellularLocation>
</comment>
<keyword evidence="4 7" id="KW-0812">Transmembrane</keyword>
<evidence type="ECO:0000256" key="6">
    <source>
        <dbReference type="ARBA" id="ARBA00023136"/>
    </source>
</evidence>
<feature type="transmembrane region" description="Helical" evidence="7">
    <location>
        <begin position="240"/>
        <end position="258"/>
    </location>
</feature>
<name>A0A9N9TMM2_PHYSR</name>
<proteinExistence type="inferred from homology"/>
<keyword evidence="5 7" id="KW-1133">Transmembrane helix</keyword>
<feature type="transmembrane region" description="Helical" evidence="7">
    <location>
        <begin position="278"/>
        <end position="304"/>
    </location>
</feature>
<dbReference type="OrthoDB" id="1856718at2759"/>
<evidence type="ECO:0000313" key="9">
    <source>
        <dbReference type="Proteomes" id="UP001153712"/>
    </source>
</evidence>
<evidence type="ECO:0000256" key="3">
    <source>
        <dbReference type="ARBA" id="ARBA00022448"/>
    </source>
</evidence>
<feature type="transmembrane region" description="Helical" evidence="7">
    <location>
        <begin position="503"/>
        <end position="523"/>
    </location>
</feature>
<comment type="similarity">
    <text evidence="2">Belongs to the SLC29A/ENT transporter (TC 2.A.57) family.</text>
</comment>
<accession>A0A9N9TMM2</accession>
<feature type="transmembrane region" description="Helical" evidence="7">
    <location>
        <begin position="12"/>
        <end position="33"/>
    </location>
</feature>
<keyword evidence="6 7" id="KW-0472">Membrane</keyword>
<feature type="transmembrane region" description="Helical" evidence="7">
    <location>
        <begin position="472"/>
        <end position="491"/>
    </location>
</feature>
<feature type="transmembrane region" description="Helical" evidence="7">
    <location>
        <begin position="118"/>
        <end position="138"/>
    </location>
</feature>
<dbReference type="AlphaFoldDB" id="A0A9N9TMM2"/>
<feature type="transmembrane region" description="Helical" evidence="7">
    <location>
        <begin position="186"/>
        <end position="208"/>
    </location>
</feature>
<evidence type="ECO:0000256" key="1">
    <source>
        <dbReference type="ARBA" id="ARBA00004141"/>
    </source>
</evidence>
<keyword evidence="9" id="KW-1185">Reference proteome</keyword>
<organism evidence="8 9">
    <name type="scientific">Phyllotreta striolata</name>
    <name type="common">Striped flea beetle</name>
    <name type="synonym">Crioceris striolata</name>
    <dbReference type="NCBI Taxonomy" id="444603"/>
    <lineage>
        <taxon>Eukaryota</taxon>
        <taxon>Metazoa</taxon>
        <taxon>Ecdysozoa</taxon>
        <taxon>Arthropoda</taxon>
        <taxon>Hexapoda</taxon>
        <taxon>Insecta</taxon>
        <taxon>Pterygota</taxon>
        <taxon>Neoptera</taxon>
        <taxon>Endopterygota</taxon>
        <taxon>Coleoptera</taxon>
        <taxon>Polyphaga</taxon>
        <taxon>Cucujiformia</taxon>
        <taxon>Chrysomeloidea</taxon>
        <taxon>Chrysomelidae</taxon>
        <taxon>Galerucinae</taxon>
        <taxon>Alticini</taxon>
        <taxon>Phyllotreta</taxon>
    </lineage>
</organism>
<feature type="transmembrane region" description="Helical" evidence="7">
    <location>
        <begin position="310"/>
        <end position="329"/>
    </location>
</feature>
<dbReference type="Pfam" id="PF01733">
    <property type="entry name" value="Nucleoside_tran"/>
    <property type="match status" value="3"/>
</dbReference>
<dbReference type="InterPro" id="IPR002259">
    <property type="entry name" value="Eqnu_transpt"/>
</dbReference>
<dbReference type="EMBL" id="OU900097">
    <property type="protein sequence ID" value="CAG9861644.1"/>
    <property type="molecule type" value="Genomic_DNA"/>
</dbReference>
<feature type="transmembrane region" description="Helical" evidence="7">
    <location>
        <begin position="62"/>
        <end position="81"/>
    </location>
</feature>
<evidence type="ECO:0000256" key="5">
    <source>
        <dbReference type="ARBA" id="ARBA00022989"/>
    </source>
</evidence>
<feature type="transmembrane region" description="Helical" evidence="7">
    <location>
        <begin position="543"/>
        <end position="565"/>
    </location>
</feature>
<evidence type="ECO:0000256" key="4">
    <source>
        <dbReference type="ARBA" id="ARBA00022692"/>
    </source>
</evidence>
<keyword evidence="3" id="KW-0813">Transport</keyword>
<dbReference type="PANTHER" id="PTHR10332">
    <property type="entry name" value="EQUILIBRATIVE NUCLEOSIDE TRANSPORTER"/>
    <property type="match status" value="1"/>
</dbReference>
<sequence length="584" mass="67424">MTDPDGPKDKFYIVYFICLLHGVGTLTAWNMFINARDYFKEYKLSDDYIGYHYPHGDHFMQYLSFFSMFPALAFMWINIFVRLKSAIVWRIILGIGVLIAIMTFTLVMAIFNTSHCPNFFFIVTMISVFLINSASSVYQSTLFGIVGKLPQKYMTAIVIGNNVCGTFTSIISILTKVASTNYKTAAIYYFMIAIIILSGCFASFFIVVNNEFYKYYDQKENAGVMKGEELPPYWTIFKTAFPQLLNIIMVFIVTLTLFPSMQAEIVKKSPSFFVPDKYYADIMCFLNFNVFAMIGSFIPVFFVWPEPKWVWLPVSLRFLYIPLMLFCNYQIQQAERALPVFFNDYVYFVFGSTMALTSGYFSSVASMYAPKYDFYKYYDEKENAGEHKGEELPPYWQIFKTAFPQLLNIILVFIVTLTVFPSLEAEVYKSDPNFFIPDEYYADIMCFLTFNIFATTGSFLPVFFVWPKPKWVWIPVTLRFLYIPLLLFCNYQIQQAERTLPVLFNDYVFFILGATMALTNGYFATISSMYAPKTVEEKHSMVAGMFSGASFLTGINIGVWISFIWPTVATSNFKIPKVPTSEDL</sequence>